<dbReference type="PROSITE" id="PS51450">
    <property type="entry name" value="LRR"/>
    <property type="match status" value="1"/>
</dbReference>
<gene>
    <name evidence="4" type="ORF">X975_13132</name>
</gene>
<sequence length="315" mass="36283">MPITVTVIILLTSWLVESSCPPPEKIYPCTCFGFEMVCSNMHSHDDLIYPIQATVKKSVYLLRIYNSKLMYIPSGIFKDTNYREIYFTGTELTSFSDSDVAFSGLEHSLNGIFISNIQYVDRWDWSQLSNLLKLQRLVVSQSTMYSIDQAITMPLISSLSFTQARISFIYDKAFSALENMMTLVLQGNKINELKRSMFPKPCHLQYLDLSENQLQRLPEDLFVDMPRLLTLKLGKNKIASLSEREFSLPMKQVAWLFIEENPIRCDCRMSWIVSSRKPSIFRGHCRYPENLKGVPITNLTTSQLWCSNSKLSIKS</sequence>
<dbReference type="STRING" id="407821.A0A087TH77"/>
<evidence type="ECO:0000313" key="4">
    <source>
        <dbReference type="EMBL" id="KFM64466.1"/>
    </source>
</evidence>
<feature type="non-terminal residue" evidence="4">
    <location>
        <position position="315"/>
    </location>
</feature>
<dbReference type="OMA" id="ESNVPDR"/>
<dbReference type="InterPro" id="IPR032675">
    <property type="entry name" value="LRR_dom_sf"/>
</dbReference>
<dbReference type="SUPFAM" id="SSF52058">
    <property type="entry name" value="L domain-like"/>
    <property type="match status" value="1"/>
</dbReference>
<dbReference type="InterPro" id="IPR051295">
    <property type="entry name" value="LGI_related"/>
</dbReference>
<protein>
    <submittedName>
        <fullName evidence="4">Reticulon-4 receptor</fullName>
    </submittedName>
</protein>
<dbReference type="EMBL" id="KK115214">
    <property type="protein sequence ID" value="KFM64466.1"/>
    <property type="molecule type" value="Genomic_DNA"/>
</dbReference>
<evidence type="ECO:0000256" key="3">
    <source>
        <dbReference type="SAM" id="SignalP"/>
    </source>
</evidence>
<reference evidence="4 5" key="1">
    <citation type="submission" date="2013-11" db="EMBL/GenBank/DDBJ databases">
        <title>Genome sequencing of Stegodyphus mimosarum.</title>
        <authorList>
            <person name="Bechsgaard J."/>
        </authorList>
    </citation>
    <scope>NUCLEOTIDE SEQUENCE [LARGE SCALE GENOMIC DNA]</scope>
</reference>
<keyword evidence="1" id="KW-0433">Leucine-rich repeat</keyword>
<feature type="chain" id="PRO_5001829641" evidence="3">
    <location>
        <begin position="19"/>
        <end position="315"/>
    </location>
</feature>
<name>A0A087TH77_STEMI</name>
<organism evidence="4 5">
    <name type="scientific">Stegodyphus mimosarum</name>
    <name type="common">African social velvet spider</name>
    <dbReference type="NCBI Taxonomy" id="407821"/>
    <lineage>
        <taxon>Eukaryota</taxon>
        <taxon>Metazoa</taxon>
        <taxon>Ecdysozoa</taxon>
        <taxon>Arthropoda</taxon>
        <taxon>Chelicerata</taxon>
        <taxon>Arachnida</taxon>
        <taxon>Araneae</taxon>
        <taxon>Araneomorphae</taxon>
        <taxon>Entelegynae</taxon>
        <taxon>Eresoidea</taxon>
        <taxon>Eresidae</taxon>
        <taxon>Stegodyphus</taxon>
    </lineage>
</organism>
<evidence type="ECO:0000256" key="2">
    <source>
        <dbReference type="ARBA" id="ARBA00022737"/>
    </source>
</evidence>
<dbReference type="InterPro" id="IPR003591">
    <property type="entry name" value="Leu-rich_rpt_typical-subtyp"/>
</dbReference>
<keyword evidence="4" id="KW-0675">Receptor</keyword>
<feature type="signal peptide" evidence="3">
    <location>
        <begin position="1"/>
        <end position="18"/>
    </location>
</feature>
<keyword evidence="5" id="KW-1185">Reference proteome</keyword>
<dbReference type="Pfam" id="PF13855">
    <property type="entry name" value="LRR_8"/>
    <property type="match status" value="1"/>
</dbReference>
<dbReference type="OrthoDB" id="2013775at2759"/>
<dbReference type="InterPro" id="IPR001611">
    <property type="entry name" value="Leu-rich_rpt"/>
</dbReference>
<dbReference type="Proteomes" id="UP000054359">
    <property type="component" value="Unassembled WGS sequence"/>
</dbReference>
<dbReference type="PANTHER" id="PTHR24367:SF318">
    <property type="entry name" value="LEUCINE-RICH GLIOMA-INACTIVATED PROTEIN 1-LIKE"/>
    <property type="match status" value="1"/>
</dbReference>
<keyword evidence="2" id="KW-0677">Repeat</keyword>
<dbReference type="PANTHER" id="PTHR24367">
    <property type="entry name" value="LEUCINE-RICH REPEAT-CONTAINING PROTEIN"/>
    <property type="match status" value="1"/>
</dbReference>
<evidence type="ECO:0000256" key="1">
    <source>
        <dbReference type="ARBA" id="ARBA00022614"/>
    </source>
</evidence>
<dbReference type="Gene3D" id="3.80.10.10">
    <property type="entry name" value="Ribonuclease Inhibitor"/>
    <property type="match status" value="2"/>
</dbReference>
<accession>A0A087TH77</accession>
<dbReference type="SMART" id="SM00369">
    <property type="entry name" value="LRR_TYP"/>
    <property type="match status" value="3"/>
</dbReference>
<keyword evidence="3" id="KW-0732">Signal</keyword>
<dbReference type="AlphaFoldDB" id="A0A087TH77"/>
<proteinExistence type="predicted"/>
<evidence type="ECO:0000313" key="5">
    <source>
        <dbReference type="Proteomes" id="UP000054359"/>
    </source>
</evidence>